<evidence type="ECO:0000313" key="2">
    <source>
        <dbReference type="Proteomes" id="UP001060215"/>
    </source>
</evidence>
<keyword evidence="2" id="KW-1185">Reference proteome</keyword>
<sequence length="803" mass="87734">MAAVGEEEGEYESDPEELKRSLTMRRREASDDEGEEGDGGERERRRVDLMAGIASDGESEGQGAPADYDDDESEIEEEEELEEYEEEELGVGEEEVEVGEDDERGGKDDVEVGNKVEAVEAGGEVVAKELDGDRERSVGESTEVQGVNQVEEEKKENEPFAVPTAGAFYMHDDRFRDNAGGRHRRTLGGRKLWESKDNRKWGHDKFEEMTLQDRHYEEGTRNSRGNYRARGKNRGVDRGYTRGNKSKAYNNNNQNNGPKSVRGRGPRRYEPLKNIEAPPMQYKQRSGKSIEKTSHHTSGRAPTATSNADSDSVSFRKQTFASSLSSASPPFYPSGSNKEITLTQKRDAQAGTINRNPRSAVVDENFSMSQSNSMMRGKNVVEKLHINDSISANTGKPSTSLPLPPSGSFVVNTTQPLQPRVQGRGLASSGQTTFQPGALHNQVSRASPPTQHHTIQRNPAQSRVQPSLQASVQQSGQRPGSGSQTSSPPKTALSINSFESGELESPPESSKSKTAMVGKGKGGVQGSGMSSFLYGGAQVMGTSGSMGSGHGDQNFGATPAFLPVMPFGGQHPSGMGVPAVGMAFPGYVAQPQLGLGNSEMTWLPVLAGAAGALGATYCSPYIAVDGAYHSRPSGQASSSGASSKENNSNKPNNEWKPSQRPAVASDEFGQRQKNTRRYTEMNFGPSNILNCAFLVLQVLSQALCNLQYLFWSTLGNSMFHDILGICDKRLLMLWSFGKHCSLMGGSSLCKCAVFLWLCFFFFFLFFFKNLVKACENCWRASLKIRIKKRRSKKDRCIMQKLFG</sequence>
<protein>
    <submittedName>
        <fullName evidence="1">Uncharacterized protein</fullName>
    </submittedName>
</protein>
<gene>
    <name evidence="1" type="ORF">LOK49_LG14G01853</name>
</gene>
<dbReference type="Proteomes" id="UP001060215">
    <property type="component" value="Chromosome 15"/>
</dbReference>
<evidence type="ECO:0000313" key="1">
    <source>
        <dbReference type="EMBL" id="KAI7986711.1"/>
    </source>
</evidence>
<proteinExistence type="predicted"/>
<dbReference type="EMBL" id="CM045772">
    <property type="protein sequence ID" value="KAI7986711.1"/>
    <property type="molecule type" value="Genomic_DNA"/>
</dbReference>
<accession>A0ACC0FD69</accession>
<reference evidence="1 2" key="1">
    <citation type="journal article" date="2022" name="Plant J.">
        <title>Chromosome-level genome of Camellia lanceoleosa provides a valuable resource for understanding genome evolution and self-incompatibility.</title>
        <authorList>
            <person name="Gong W."/>
            <person name="Xiao S."/>
            <person name="Wang L."/>
            <person name="Liao Z."/>
            <person name="Chang Y."/>
            <person name="Mo W."/>
            <person name="Hu G."/>
            <person name="Li W."/>
            <person name="Zhao G."/>
            <person name="Zhu H."/>
            <person name="Hu X."/>
            <person name="Ji K."/>
            <person name="Xiang X."/>
            <person name="Song Q."/>
            <person name="Yuan D."/>
            <person name="Jin S."/>
            <person name="Zhang L."/>
        </authorList>
    </citation>
    <scope>NUCLEOTIDE SEQUENCE [LARGE SCALE GENOMIC DNA]</scope>
    <source>
        <strain evidence="1">SQ_2022a</strain>
    </source>
</reference>
<comment type="caution">
    <text evidence="1">The sequence shown here is derived from an EMBL/GenBank/DDBJ whole genome shotgun (WGS) entry which is preliminary data.</text>
</comment>
<organism evidence="1 2">
    <name type="scientific">Camellia lanceoleosa</name>
    <dbReference type="NCBI Taxonomy" id="1840588"/>
    <lineage>
        <taxon>Eukaryota</taxon>
        <taxon>Viridiplantae</taxon>
        <taxon>Streptophyta</taxon>
        <taxon>Embryophyta</taxon>
        <taxon>Tracheophyta</taxon>
        <taxon>Spermatophyta</taxon>
        <taxon>Magnoliopsida</taxon>
        <taxon>eudicotyledons</taxon>
        <taxon>Gunneridae</taxon>
        <taxon>Pentapetalae</taxon>
        <taxon>asterids</taxon>
        <taxon>Ericales</taxon>
        <taxon>Theaceae</taxon>
        <taxon>Camellia</taxon>
    </lineage>
</organism>
<name>A0ACC0FD69_9ERIC</name>